<dbReference type="RefSeq" id="WP_214912084.1">
    <property type="nucleotide sequence ID" value="NZ_JAGGNX010000014.1"/>
</dbReference>
<keyword evidence="2 6" id="KW-0479">Metal-binding</keyword>
<feature type="binding site" description="covalent" evidence="5">
    <location>
        <position position="141"/>
    </location>
    <ligand>
        <name>heme c</name>
        <dbReference type="ChEBI" id="CHEBI:61717"/>
        <label>2</label>
    </ligand>
</feature>
<keyword evidence="4 6" id="KW-0408">Iron</keyword>
<dbReference type="Gene3D" id="1.10.760.10">
    <property type="entry name" value="Cytochrome c-like domain"/>
    <property type="match status" value="2"/>
</dbReference>
<comment type="PTM">
    <text evidence="5">Binds 2 heme c groups covalently per subunit.</text>
</comment>
<feature type="binding site" description="covalent" evidence="5">
    <location>
        <position position="41"/>
    </location>
    <ligand>
        <name>heme c</name>
        <dbReference type="ChEBI" id="CHEBI:61717"/>
        <label>1</label>
    </ligand>
</feature>
<evidence type="ECO:0000256" key="3">
    <source>
        <dbReference type="ARBA" id="ARBA00022908"/>
    </source>
</evidence>
<evidence type="ECO:0000256" key="8">
    <source>
        <dbReference type="SAM" id="SignalP"/>
    </source>
</evidence>
<evidence type="ECO:0000313" key="11">
    <source>
        <dbReference type="EMBL" id="MBT2329210.1"/>
    </source>
</evidence>
<dbReference type="InterPro" id="IPR044068">
    <property type="entry name" value="CB"/>
</dbReference>
<dbReference type="PANTHER" id="PTHR33751">
    <property type="entry name" value="CBB3-TYPE CYTOCHROME C OXIDASE SUBUNIT FIXP"/>
    <property type="match status" value="1"/>
</dbReference>
<comment type="caution">
    <text evidence="11">The sequence shown here is derived from an EMBL/GenBank/DDBJ whole genome shotgun (WGS) entry which is preliminary data.</text>
</comment>
<dbReference type="SUPFAM" id="SSF46626">
    <property type="entry name" value="Cytochrome c"/>
    <property type="match status" value="2"/>
</dbReference>
<dbReference type="InterPro" id="IPR036909">
    <property type="entry name" value="Cyt_c-like_dom_sf"/>
</dbReference>
<dbReference type="Pfam" id="PF00034">
    <property type="entry name" value="Cytochrom_C"/>
    <property type="match status" value="2"/>
</dbReference>
<dbReference type="PIRSF" id="PIRSF000005">
    <property type="entry name" value="Cytochrome_c4"/>
    <property type="match status" value="1"/>
</dbReference>
<evidence type="ECO:0000259" key="10">
    <source>
        <dbReference type="PROSITE" id="PS51900"/>
    </source>
</evidence>
<dbReference type="EMBL" id="JAGGOB010000021">
    <property type="protein sequence ID" value="MBT2329210.1"/>
    <property type="molecule type" value="Genomic_DNA"/>
</dbReference>
<dbReference type="GO" id="GO:0015074">
    <property type="term" value="P:DNA integration"/>
    <property type="evidence" value="ECO:0007669"/>
    <property type="project" value="UniProtKB-KW"/>
</dbReference>
<name>A0A944DNN2_PSEFL</name>
<dbReference type="GO" id="GO:0005506">
    <property type="term" value="F:iron ion binding"/>
    <property type="evidence" value="ECO:0007669"/>
    <property type="project" value="InterPro"/>
</dbReference>
<feature type="domain" description="Core-binding (CB)" evidence="10">
    <location>
        <begin position="157"/>
        <end position="211"/>
    </location>
</feature>
<dbReference type="InterPro" id="IPR050597">
    <property type="entry name" value="Cytochrome_c_Oxidase_Subunit"/>
</dbReference>
<dbReference type="PANTHER" id="PTHR33751:SF11">
    <property type="entry name" value="BLL4483 PROTEIN"/>
    <property type="match status" value="1"/>
</dbReference>
<sequence length="211" mass="21947">MDISRWAVVFAVSGAFPASAVAADAQKIFTQGGANPAAMACSTCHGADGLGMPSAGFPRLAGLSADYLTKQISDFRSGARGNPIMLTIAQALSEDESKAVAGMLAKLPAPTVKLVNRAQTAKGPGEILALRGAWDRDIPECVACHGPGGIGVGATFPPLSGQSAQYLTSQLNAWKLNTRKNDQDDLMGHIARSLTDAEVEAVSRYFAELSK</sequence>
<keyword evidence="7" id="KW-0238">DNA-binding</keyword>
<dbReference type="GO" id="GO:0009055">
    <property type="term" value="F:electron transfer activity"/>
    <property type="evidence" value="ECO:0007669"/>
    <property type="project" value="InterPro"/>
</dbReference>
<dbReference type="Proteomes" id="UP000692896">
    <property type="component" value="Unassembled WGS sequence"/>
</dbReference>
<keyword evidence="3" id="KW-0229">DNA integration</keyword>
<feature type="domain" description="Cytochrome c" evidence="9">
    <location>
        <begin position="20"/>
        <end position="108"/>
    </location>
</feature>
<evidence type="ECO:0000256" key="5">
    <source>
        <dbReference type="PIRSR" id="PIRSR000005-1"/>
    </source>
</evidence>
<evidence type="ECO:0000256" key="6">
    <source>
        <dbReference type="PIRSR" id="PIRSR000005-2"/>
    </source>
</evidence>
<feature type="binding site" description="axial binding residue" evidence="6">
    <location>
        <position position="145"/>
    </location>
    <ligand>
        <name>heme c</name>
        <dbReference type="ChEBI" id="CHEBI:61717"/>
        <label>2</label>
    </ligand>
    <ligandPart>
        <name>Fe</name>
        <dbReference type="ChEBI" id="CHEBI:18248"/>
    </ligandPart>
</feature>
<keyword evidence="1 5" id="KW-0349">Heme</keyword>
<dbReference type="InterPro" id="IPR009056">
    <property type="entry name" value="Cyt_c-like_dom"/>
</dbReference>
<feature type="domain" description="Cytochrome c" evidence="9">
    <location>
        <begin position="118"/>
        <end position="210"/>
    </location>
</feature>
<reference evidence="11" key="1">
    <citation type="submission" date="2021-03" db="EMBL/GenBank/DDBJ databases">
        <title>Genomic analysis provides insights into the functional capacity of soil bacteria communities inhabiting an altitudinal gradient in the Atacama Desert.</title>
        <authorList>
            <person name="Gonzalez M."/>
            <person name="Maldonado J."/>
            <person name="Maza F."/>
            <person name="Hodar C."/>
            <person name="Cortes M."/>
            <person name="Palma R."/>
            <person name="Andreani C."/>
            <person name="Gaete A."/>
            <person name="Vasquez-Dean J."/>
            <person name="Acuna V."/>
            <person name="Aguado M."/>
            <person name="Mandakovic D."/>
            <person name="Latorre M."/>
            <person name="Orellana A."/>
            <person name="Gutierrez R."/>
            <person name="Montecino M."/>
            <person name="Allende M."/>
            <person name="Maass A."/>
            <person name="Cambiazo V."/>
        </authorList>
    </citation>
    <scope>NUCLEOTIDE SEQUENCE</scope>
    <source>
        <strain evidence="11">ISL-25</strain>
    </source>
</reference>
<evidence type="ECO:0000313" key="12">
    <source>
        <dbReference type="Proteomes" id="UP000692896"/>
    </source>
</evidence>
<dbReference type="PROSITE" id="PS51900">
    <property type="entry name" value="CB"/>
    <property type="match status" value="1"/>
</dbReference>
<dbReference type="InterPro" id="IPR024167">
    <property type="entry name" value="Cytochrome_c4-like"/>
</dbReference>
<feature type="signal peptide" evidence="8">
    <location>
        <begin position="1"/>
        <end position="22"/>
    </location>
</feature>
<feature type="binding site" description="axial binding residue" evidence="6">
    <location>
        <position position="85"/>
    </location>
    <ligand>
        <name>heme c</name>
        <dbReference type="ChEBI" id="CHEBI:61717"/>
        <label>1</label>
    </ligand>
    <ligandPart>
        <name>Fe</name>
        <dbReference type="ChEBI" id="CHEBI:18248"/>
    </ligandPart>
</feature>
<feature type="binding site" description="axial binding residue" evidence="6">
    <location>
        <position position="45"/>
    </location>
    <ligand>
        <name>heme c</name>
        <dbReference type="ChEBI" id="CHEBI:61717"/>
        <label>1</label>
    </ligand>
    <ligandPart>
        <name>Fe</name>
        <dbReference type="ChEBI" id="CHEBI:18248"/>
    </ligandPart>
</feature>
<feature type="binding site" description="covalent" evidence="5">
    <location>
        <position position="44"/>
    </location>
    <ligand>
        <name>heme c</name>
        <dbReference type="ChEBI" id="CHEBI:61717"/>
        <label>1</label>
    </ligand>
</feature>
<evidence type="ECO:0000256" key="4">
    <source>
        <dbReference type="ARBA" id="ARBA00023004"/>
    </source>
</evidence>
<dbReference type="GO" id="GO:0003677">
    <property type="term" value="F:DNA binding"/>
    <property type="evidence" value="ECO:0007669"/>
    <property type="project" value="UniProtKB-UniRule"/>
</dbReference>
<gene>
    <name evidence="11" type="ORF">J7E47_10815</name>
</gene>
<organism evidence="11 12">
    <name type="scientific">Pseudomonas fluorescens</name>
    <dbReference type="NCBI Taxonomy" id="294"/>
    <lineage>
        <taxon>Bacteria</taxon>
        <taxon>Pseudomonadati</taxon>
        <taxon>Pseudomonadota</taxon>
        <taxon>Gammaproteobacteria</taxon>
        <taxon>Pseudomonadales</taxon>
        <taxon>Pseudomonadaceae</taxon>
        <taxon>Pseudomonas</taxon>
    </lineage>
</organism>
<dbReference type="GO" id="GO:0042597">
    <property type="term" value="C:periplasmic space"/>
    <property type="evidence" value="ECO:0007669"/>
    <property type="project" value="InterPro"/>
</dbReference>
<dbReference type="GO" id="GO:0020037">
    <property type="term" value="F:heme binding"/>
    <property type="evidence" value="ECO:0007669"/>
    <property type="project" value="InterPro"/>
</dbReference>
<accession>A0A944DNN2</accession>
<keyword evidence="8" id="KW-0732">Signal</keyword>
<feature type="chain" id="PRO_5036761088" evidence="8">
    <location>
        <begin position="23"/>
        <end position="211"/>
    </location>
</feature>
<evidence type="ECO:0000256" key="2">
    <source>
        <dbReference type="ARBA" id="ARBA00022723"/>
    </source>
</evidence>
<evidence type="ECO:0000256" key="1">
    <source>
        <dbReference type="ARBA" id="ARBA00022617"/>
    </source>
</evidence>
<dbReference type="AlphaFoldDB" id="A0A944DNN2"/>
<feature type="binding site" description="axial binding residue" evidence="6">
    <location>
        <position position="187"/>
    </location>
    <ligand>
        <name>heme c</name>
        <dbReference type="ChEBI" id="CHEBI:61717"/>
        <label>2</label>
    </ligand>
    <ligandPart>
        <name>Fe</name>
        <dbReference type="ChEBI" id="CHEBI:18248"/>
    </ligandPart>
</feature>
<evidence type="ECO:0000256" key="7">
    <source>
        <dbReference type="PROSITE-ProRule" id="PRU01248"/>
    </source>
</evidence>
<feature type="binding site" description="covalent" evidence="5">
    <location>
        <position position="144"/>
    </location>
    <ligand>
        <name>heme c</name>
        <dbReference type="ChEBI" id="CHEBI:61717"/>
        <label>2</label>
    </ligand>
</feature>
<protein>
    <submittedName>
        <fullName evidence="11">Cytochrome c4</fullName>
    </submittedName>
</protein>
<proteinExistence type="predicted"/>
<dbReference type="PROSITE" id="PS51007">
    <property type="entry name" value="CYTC"/>
    <property type="match status" value="2"/>
</dbReference>
<evidence type="ECO:0000259" key="9">
    <source>
        <dbReference type="PROSITE" id="PS51007"/>
    </source>
</evidence>